<sequence length="366" mass="41707">MDSNKDSRTLNVRTAIEIFHQSTSETTDEYYLINKFAEIANLDPSSINKQALTAKLYRYKNKLKGKRGGKLYEEELSSCKQACASLATELSQFKQQIESLKEEKTITSREMIEAHQYEISSLKMSHSQELKTQSKKFKLKTHQLSSQIKTLLNDKDKMLQKLNFVANEKRVTRYENVLLKRSISRYTVKRASVANNRALQRTIIRQNRKLAMLKTDNETLKLTNISLTVQLQHEQENVKMLTEKLTASQTASDLESKNNIQLKRDLQNITADRDYLQALLQDNAVVDLFDPISKCYTPDTRQCIMNITSYNVASANVGPVITEVLKLANRTPNEVPSRRTVDNIIAEKLVIGQKQLGSTVGKTGLL</sequence>
<protein>
    <submittedName>
        <fullName evidence="2">Uncharacterized protein</fullName>
    </submittedName>
</protein>
<feature type="coiled-coil region" evidence="1">
    <location>
        <begin position="83"/>
        <end position="110"/>
    </location>
</feature>
<accession>A0ABD3XAT0</accession>
<proteinExistence type="predicted"/>
<name>A0ABD3XAT0_SINWO</name>
<comment type="caution">
    <text evidence="2">The sequence shown here is derived from an EMBL/GenBank/DDBJ whole genome shotgun (WGS) entry which is preliminary data.</text>
</comment>
<keyword evidence="1" id="KW-0175">Coiled coil</keyword>
<evidence type="ECO:0000313" key="2">
    <source>
        <dbReference type="EMBL" id="KAL3883205.1"/>
    </source>
</evidence>
<keyword evidence="3" id="KW-1185">Reference proteome</keyword>
<evidence type="ECO:0000313" key="3">
    <source>
        <dbReference type="Proteomes" id="UP001634394"/>
    </source>
</evidence>
<dbReference type="AlphaFoldDB" id="A0ABD3XAT0"/>
<dbReference type="EMBL" id="JBJQND010000003">
    <property type="protein sequence ID" value="KAL3883205.1"/>
    <property type="molecule type" value="Genomic_DNA"/>
</dbReference>
<dbReference type="Proteomes" id="UP001634394">
    <property type="component" value="Unassembled WGS sequence"/>
</dbReference>
<gene>
    <name evidence="2" type="ORF">ACJMK2_029495</name>
</gene>
<reference evidence="2 3" key="1">
    <citation type="submission" date="2024-11" db="EMBL/GenBank/DDBJ databases">
        <title>Chromosome-level genome assembly of the freshwater bivalve Anodonta woodiana.</title>
        <authorList>
            <person name="Chen X."/>
        </authorList>
    </citation>
    <scope>NUCLEOTIDE SEQUENCE [LARGE SCALE GENOMIC DNA]</scope>
    <source>
        <strain evidence="2">MN2024</strain>
        <tissue evidence="2">Gills</tissue>
    </source>
</reference>
<evidence type="ECO:0000256" key="1">
    <source>
        <dbReference type="SAM" id="Coils"/>
    </source>
</evidence>
<organism evidence="2 3">
    <name type="scientific">Sinanodonta woodiana</name>
    <name type="common">Chinese pond mussel</name>
    <name type="synonym">Anodonta woodiana</name>
    <dbReference type="NCBI Taxonomy" id="1069815"/>
    <lineage>
        <taxon>Eukaryota</taxon>
        <taxon>Metazoa</taxon>
        <taxon>Spiralia</taxon>
        <taxon>Lophotrochozoa</taxon>
        <taxon>Mollusca</taxon>
        <taxon>Bivalvia</taxon>
        <taxon>Autobranchia</taxon>
        <taxon>Heteroconchia</taxon>
        <taxon>Palaeoheterodonta</taxon>
        <taxon>Unionida</taxon>
        <taxon>Unionoidea</taxon>
        <taxon>Unionidae</taxon>
        <taxon>Unioninae</taxon>
        <taxon>Sinanodonta</taxon>
    </lineage>
</organism>